<reference evidence="2" key="1">
    <citation type="submission" date="2016-07" db="EMBL/GenBank/DDBJ databases">
        <title>De novo transcriptome assembly of four accessions of the metal hyperaccumulator plant Noccaea caerulescens.</title>
        <authorList>
            <person name="Blande D."/>
            <person name="Halimaa P."/>
            <person name="Tervahauta A.I."/>
            <person name="Aarts M.G."/>
            <person name="Karenlampi S.O."/>
        </authorList>
    </citation>
    <scope>NUCLEOTIDE SEQUENCE</scope>
</reference>
<name>A0A1J3FYU5_NOCCA</name>
<keyword evidence="1" id="KW-0812">Transmembrane</keyword>
<dbReference type="AlphaFoldDB" id="A0A1J3FYU5"/>
<keyword evidence="1" id="KW-1133">Transmembrane helix</keyword>
<dbReference type="EMBL" id="GEVK01003590">
    <property type="protein sequence ID" value="JAU49242.1"/>
    <property type="molecule type" value="Transcribed_RNA"/>
</dbReference>
<gene>
    <name evidence="2" type="ORF">LC_TR16818_c13_g1_i1_g.58032</name>
</gene>
<keyword evidence="1" id="KW-0472">Membrane</keyword>
<proteinExistence type="predicted"/>
<evidence type="ECO:0000313" key="2">
    <source>
        <dbReference type="EMBL" id="JAU49242.1"/>
    </source>
</evidence>
<evidence type="ECO:0000256" key="1">
    <source>
        <dbReference type="SAM" id="Phobius"/>
    </source>
</evidence>
<feature type="transmembrane region" description="Helical" evidence="1">
    <location>
        <begin position="23"/>
        <end position="48"/>
    </location>
</feature>
<organism evidence="2">
    <name type="scientific">Noccaea caerulescens</name>
    <name type="common">Alpine penny-cress</name>
    <name type="synonym">Thlaspi caerulescens</name>
    <dbReference type="NCBI Taxonomy" id="107243"/>
    <lineage>
        <taxon>Eukaryota</taxon>
        <taxon>Viridiplantae</taxon>
        <taxon>Streptophyta</taxon>
        <taxon>Embryophyta</taxon>
        <taxon>Tracheophyta</taxon>
        <taxon>Spermatophyta</taxon>
        <taxon>Magnoliopsida</taxon>
        <taxon>eudicotyledons</taxon>
        <taxon>Gunneridae</taxon>
        <taxon>Pentapetalae</taxon>
        <taxon>rosids</taxon>
        <taxon>malvids</taxon>
        <taxon>Brassicales</taxon>
        <taxon>Brassicaceae</taxon>
        <taxon>Coluteocarpeae</taxon>
        <taxon>Noccaea</taxon>
    </lineage>
</organism>
<sequence>MTVHFHRFHPETRINMIKQKENISFRISGMIKLTITIATSLVICSVLLRSPSNIFNRHKSHLTTTGNNRSFCVTLIPKLAKETENAHLTSLSFMFIKRFK</sequence>
<protein>
    <submittedName>
        <fullName evidence="2">Uncharacterized protein</fullName>
    </submittedName>
</protein>
<accession>A0A1J3FYU5</accession>